<evidence type="ECO:0000256" key="8">
    <source>
        <dbReference type="ARBA" id="ARBA00023157"/>
    </source>
</evidence>
<dbReference type="Gene3D" id="4.10.800.10">
    <property type="entry name" value="Thyroglobulin type-1"/>
    <property type="match status" value="2"/>
</dbReference>
<dbReference type="CDD" id="cd00104">
    <property type="entry name" value="KAZAL_FS"/>
    <property type="match status" value="1"/>
</dbReference>
<evidence type="ECO:0000256" key="3">
    <source>
        <dbReference type="ARBA" id="ARBA00022530"/>
    </source>
</evidence>
<feature type="disulfide bond" evidence="10">
    <location>
        <begin position="409"/>
        <end position="429"/>
    </location>
</feature>
<gene>
    <name evidence="16" type="primary">Smoc2</name>
</gene>
<dbReference type="RefSeq" id="XP_026643293.1">
    <property type="nucleotide sequence ID" value="XM_026787492.1"/>
</dbReference>
<evidence type="ECO:0000313" key="16">
    <source>
        <dbReference type="RefSeq" id="XP_026643293.1"/>
    </source>
</evidence>
<organism evidence="15 16">
    <name type="scientific">Microtus ochrogaster</name>
    <name type="common">Prairie vole</name>
    <dbReference type="NCBI Taxonomy" id="79684"/>
    <lineage>
        <taxon>Eukaryota</taxon>
        <taxon>Metazoa</taxon>
        <taxon>Chordata</taxon>
        <taxon>Craniata</taxon>
        <taxon>Vertebrata</taxon>
        <taxon>Euteleostomi</taxon>
        <taxon>Mammalia</taxon>
        <taxon>Eutheria</taxon>
        <taxon>Euarchontoglires</taxon>
        <taxon>Glires</taxon>
        <taxon>Rodentia</taxon>
        <taxon>Myomorpha</taxon>
        <taxon>Muroidea</taxon>
        <taxon>Cricetidae</taxon>
        <taxon>Arvicolinae</taxon>
        <taxon>Microtus</taxon>
    </lineage>
</organism>
<dbReference type="Pfam" id="PF10591">
    <property type="entry name" value="SPARC_Ca_bdg"/>
    <property type="match status" value="1"/>
</dbReference>
<sequence length="722" mass="80118">MLLGHICPLPIFTAAFTNDRNVNLGSTGHIQKRCASSIALAFSFAALSAGRPLRGRGGRGRSPPCARAQRVERLPLLVLSSVTMLPPQLYWLPLLAALLPPVPAQKFSALTNKALGAGGRVNSNRWVWQSPMAWVFRVYSYSHVKGYGSYQYRIEGSWQAGMFGAPPPLVGMDEYRDKYLDHQMAGCCARQGALPSACGTAVDHSKFVSLSSSTGYAKARDCLMVQDIACPCQMVCYHKGPEKKACIPRLRSQHLCKRTSYRLMMMRAGSRSSNEVVTYARVLDLKPSWCTQEDYGGHASLAVQFLRVDQDKDRDCSLDCPSSSQKPLCASDGRTFLSRCEFQRAKCKDPQLEIAHRGNCKDVSRCVAERKYTQEQARKEFQQVFIPECNDDGTYSQVQCHSYTGYCWCVTPNGRPISGTAVAHKTPRCPGSINEKLPQREGAGKADDAAAPALETQPQGDEEDIASRYPTLWTEQVKSRQNKTNKNSASSCDQEHQSALEEAKQPKNDNVVIPECAHGGLYKPVQCHPSTGYCWCVLVDTGRPIPGTSTRYEQPKCDNTARAHPAKARDLYKNRPLQGCPGAKKHEFLTSVLDALSTDMVHAVSDPSSSSGRLPEPDPSHTLEERVVHWYFKLLDKNASGDIGKKEIKPFKRFLRKKSKPKKCVKKFVEYCDTDNDKSITVQELMGCLGVTREEGKASPRKRHTPRGNTESTANRQPRKQG</sequence>
<feature type="domain" description="Kazal-like" evidence="14">
    <location>
        <begin position="310"/>
        <end position="362"/>
    </location>
</feature>
<dbReference type="SUPFAM" id="SSF57610">
    <property type="entry name" value="Thyroglobulin type-1 domain"/>
    <property type="match status" value="2"/>
</dbReference>
<feature type="disulfide bond" evidence="10">
    <location>
        <begin position="527"/>
        <end position="534"/>
    </location>
</feature>
<dbReference type="Gene3D" id="3.30.60.30">
    <property type="match status" value="1"/>
</dbReference>
<feature type="compositionally biased region" description="Polar residues" evidence="11">
    <location>
        <begin position="482"/>
        <end position="492"/>
    </location>
</feature>
<evidence type="ECO:0000256" key="5">
    <source>
        <dbReference type="ARBA" id="ARBA00022729"/>
    </source>
</evidence>
<keyword evidence="2" id="KW-0964">Secreted</keyword>
<accession>A0ABM1UMT1</accession>
<dbReference type="InterPro" id="IPR011992">
    <property type="entry name" value="EF-hand-dom_pair"/>
</dbReference>
<feature type="compositionally biased region" description="Polar residues" evidence="11">
    <location>
        <begin position="707"/>
        <end position="716"/>
    </location>
</feature>
<protein>
    <submittedName>
        <fullName evidence="16">SPARC-related modular calcium-binding protein 2</fullName>
    </submittedName>
</protein>
<evidence type="ECO:0000256" key="7">
    <source>
        <dbReference type="ARBA" id="ARBA00022837"/>
    </source>
</evidence>
<keyword evidence="7" id="KW-0106">Calcium</keyword>
<keyword evidence="9" id="KW-0325">Glycoprotein</keyword>
<feature type="region of interest" description="Disordered" evidence="11">
    <location>
        <begin position="691"/>
        <end position="722"/>
    </location>
</feature>
<evidence type="ECO:0000313" key="15">
    <source>
        <dbReference type="Proteomes" id="UP000694915"/>
    </source>
</evidence>
<evidence type="ECO:0000256" key="2">
    <source>
        <dbReference type="ARBA" id="ARBA00022525"/>
    </source>
</evidence>
<dbReference type="InterPro" id="IPR019577">
    <property type="entry name" value="SPARC/Testican_Ca-bd-dom"/>
</dbReference>
<evidence type="ECO:0000256" key="6">
    <source>
        <dbReference type="ARBA" id="ARBA00022737"/>
    </source>
</evidence>
<dbReference type="PROSITE" id="PS00018">
    <property type="entry name" value="EF_HAND_1"/>
    <property type="match status" value="2"/>
</dbReference>
<dbReference type="InterPro" id="IPR002350">
    <property type="entry name" value="Kazal_dom"/>
</dbReference>
<dbReference type="PROSITE" id="PS51162">
    <property type="entry name" value="THYROGLOBULIN_1_2"/>
    <property type="match status" value="2"/>
</dbReference>
<feature type="domain" description="Thyroglobulin type-1" evidence="13">
    <location>
        <begin position="363"/>
        <end position="429"/>
    </location>
</feature>
<dbReference type="PROSITE" id="PS50222">
    <property type="entry name" value="EF_HAND_2"/>
    <property type="match status" value="2"/>
</dbReference>
<dbReference type="GeneID" id="101985175"/>
<dbReference type="SUPFAM" id="SSF47473">
    <property type="entry name" value="EF-hand"/>
    <property type="match status" value="1"/>
</dbReference>
<dbReference type="InterPro" id="IPR037640">
    <property type="entry name" value="SMOC2_EC"/>
</dbReference>
<evidence type="ECO:0000256" key="1">
    <source>
        <dbReference type="ARBA" id="ARBA00004498"/>
    </source>
</evidence>
<keyword evidence="3" id="KW-0272">Extracellular matrix</keyword>
<dbReference type="Pfam" id="PF00086">
    <property type="entry name" value="Thyroglobulin_1"/>
    <property type="match status" value="2"/>
</dbReference>
<keyword evidence="8 10" id="KW-1015">Disulfide bond</keyword>
<keyword evidence="6" id="KW-0677">Repeat</keyword>
<feature type="domain" description="Thyroglobulin type-1" evidence="13">
    <location>
        <begin position="489"/>
        <end position="557"/>
    </location>
</feature>
<feature type="compositionally biased region" description="Basic and acidic residues" evidence="11">
    <location>
        <begin position="437"/>
        <end position="448"/>
    </location>
</feature>
<feature type="domain" description="EF-hand" evidence="12">
    <location>
        <begin position="623"/>
        <end position="658"/>
    </location>
</feature>
<dbReference type="PANTHER" id="PTHR12352:SF21">
    <property type="entry name" value="SPARC-RELATED MODULAR CALCIUM-BINDING PROTEIN 2"/>
    <property type="match status" value="1"/>
</dbReference>
<dbReference type="InterPro" id="IPR018247">
    <property type="entry name" value="EF_Hand_1_Ca_BS"/>
</dbReference>
<dbReference type="InterPro" id="IPR002048">
    <property type="entry name" value="EF_hand_dom"/>
</dbReference>
<dbReference type="SMART" id="SM00280">
    <property type="entry name" value="KAZAL"/>
    <property type="match status" value="1"/>
</dbReference>
<dbReference type="CDD" id="cd00191">
    <property type="entry name" value="TY"/>
    <property type="match status" value="2"/>
</dbReference>
<proteinExistence type="predicted"/>
<dbReference type="PROSITE" id="PS51465">
    <property type="entry name" value="KAZAL_2"/>
    <property type="match status" value="1"/>
</dbReference>
<dbReference type="Gene3D" id="1.10.238.10">
    <property type="entry name" value="EF-hand"/>
    <property type="match status" value="1"/>
</dbReference>
<keyword evidence="5" id="KW-0732">Signal</keyword>
<feature type="compositionally biased region" description="Basic and acidic residues" evidence="11">
    <location>
        <begin position="493"/>
        <end position="506"/>
    </location>
</feature>
<comment type="subcellular location">
    <subcellularLocation>
        <location evidence="1">Secreted</location>
        <location evidence="1">Extracellular space</location>
        <location evidence="1">Extracellular matrix</location>
    </subcellularLocation>
</comment>
<dbReference type="PROSITE" id="PS00484">
    <property type="entry name" value="THYROGLOBULIN_1_1"/>
    <property type="match status" value="2"/>
</dbReference>
<keyword evidence="15" id="KW-1185">Reference proteome</keyword>
<name>A0ABM1UMT1_MICOH</name>
<dbReference type="InterPro" id="IPR000716">
    <property type="entry name" value="Thyroglobulin_1"/>
</dbReference>
<evidence type="ECO:0000259" key="13">
    <source>
        <dbReference type="PROSITE" id="PS51162"/>
    </source>
</evidence>
<dbReference type="Pfam" id="PF07648">
    <property type="entry name" value="Kazal_2"/>
    <property type="match status" value="1"/>
</dbReference>
<dbReference type="Proteomes" id="UP000694915">
    <property type="component" value="Linkage group LG9"/>
</dbReference>
<evidence type="ECO:0000256" key="11">
    <source>
        <dbReference type="SAM" id="MobiDB-lite"/>
    </source>
</evidence>
<dbReference type="Pfam" id="PF16597">
    <property type="entry name" value="Thyroglob_assoc"/>
    <property type="match status" value="1"/>
</dbReference>
<reference evidence="16" key="1">
    <citation type="submission" date="2025-08" db="UniProtKB">
        <authorList>
            <consortium name="RefSeq"/>
        </authorList>
    </citation>
    <scope>IDENTIFICATION</scope>
</reference>
<feature type="domain" description="EF-hand" evidence="12">
    <location>
        <begin position="660"/>
        <end position="695"/>
    </location>
</feature>
<feature type="region of interest" description="Disordered" evidence="11">
    <location>
        <begin position="423"/>
        <end position="506"/>
    </location>
</feature>
<evidence type="ECO:0000256" key="4">
    <source>
        <dbReference type="ARBA" id="ARBA00022723"/>
    </source>
</evidence>
<dbReference type="InterPro" id="IPR036857">
    <property type="entry name" value="Thyroglobulin_1_sf"/>
</dbReference>
<feature type="disulfide bond" evidence="10">
    <location>
        <begin position="400"/>
        <end position="407"/>
    </location>
</feature>
<comment type="caution">
    <text evidence="10">Lacks conserved residue(s) required for the propagation of feature annotation.</text>
</comment>
<keyword evidence="4" id="KW-0479">Metal-binding</keyword>
<evidence type="ECO:0000256" key="9">
    <source>
        <dbReference type="ARBA" id="ARBA00023180"/>
    </source>
</evidence>
<dbReference type="CDD" id="cd16241">
    <property type="entry name" value="EFh_SPARC_SMOC2"/>
    <property type="match status" value="1"/>
</dbReference>
<evidence type="ECO:0000256" key="10">
    <source>
        <dbReference type="PROSITE-ProRule" id="PRU00500"/>
    </source>
</evidence>
<dbReference type="PANTHER" id="PTHR12352">
    <property type="entry name" value="SECRETED MODULAR CALCIUM-BINDING PROTEIN"/>
    <property type="match status" value="1"/>
</dbReference>
<dbReference type="InterPro" id="IPR051950">
    <property type="entry name" value="Dev_reg/Prot_inhib"/>
</dbReference>
<evidence type="ECO:0000259" key="12">
    <source>
        <dbReference type="PROSITE" id="PS50222"/>
    </source>
</evidence>
<evidence type="ECO:0000259" key="14">
    <source>
        <dbReference type="PROSITE" id="PS51465"/>
    </source>
</evidence>
<dbReference type="SMART" id="SM00211">
    <property type="entry name" value="TY"/>
    <property type="match status" value="2"/>
</dbReference>